<dbReference type="EMBL" id="CP048029">
    <property type="protein sequence ID" value="QIK38426.1"/>
    <property type="molecule type" value="Genomic_DNA"/>
</dbReference>
<evidence type="ECO:0000313" key="1">
    <source>
        <dbReference type="EMBL" id="QIK38426.1"/>
    </source>
</evidence>
<dbReference type="KEGG" id="cjap:GWK36_11050"/>
<accession>A0A6G7VEX8</accession>
<dbReference type="AlphaFoldDB" id="A0A6G7VEX8"/>
<name>A0A6G7VEX8_9GAMM</name>
<organism evidence="1 2">
    <name type="scientific">Caldichromatium japonicum</name>
    <dbReference type="NCBI Taxonomy" id="2699430"/>
    <lineage>
        <taxon>Bacteria</taxon>
        <taxon>Pseudomonadati</taxon>
        <taxon>Pseudomonadota</taxon>
        <taxon>Gammaproteobacteria</taxon>
        <taxon>Chromatiales</taxon>
        <taxon>Chromatiaceae</taxon>
        <taxon>Caldichromatium</taxon>
    </lineage>
</organism>
<gene>
    <name evidence="1" type="ORF">GWK36_11050</name>
</gene>
<dbReference type="Proteomes" id="UP000502699">
    <property type="component" value="Chromosome"/>
</dbReference>
<protein>
    <submittedName>
        <fullName evidence="1">Uncharacterized protein</fullName>
    </submittedName>
</protein>
<proteinExistence type="predicted"/>
<reference evidence="2" key="1">
    <citation type="submission" date="2020-01" db="EMBL/GenBank/DDBJ databases">
        <title>Caldichromatium gen. nov., sp. nov., a thermophilic purple sulfur bacterium member of the family Chromatiaceae isolated from Nakabusa hot spring, Japan.</title>
        <authorList>
            <person name="Saini M.K."/>
            <person name="Hanada S."/>
            <person name="Tank M."/>
        </authorList>
    </citation>
    <scope>NUCLEOTIDE SEQUENCE [LARGE SCALE GENOMIC DNA]</scope>
    <source>
        <strain evidence="2">No.7</strain>
    </source>
</reference>
<keyword evidence="2" id="KW-1185">Reference proteome</keyword>
<evidence type="ECO:0000313" key="2">
    <source>
        <dbReference type="Proteomes" id="UP000502699"/>
    </source>
</evidence>
<dbReference type="RefSeq" id="WP_166271185.1">
    <property type="nucleotide sequence ID" value="NZ_CP048029.1"/>
</dbReference>
<sequence>MVTDDDIAFFMERLQWYDFVTDENIKAFDDWGWAVVDHEVLLARSALEFLRDRLPDAALAMIAAADAQFRAHPQAFAHMFRRAIGSIDAKAALAGWVDDDDGKPVPIPPSHWWWQLPKDW</sequence>